<dbReference type="PROSITE" id="PS50113">
    <property type="entry name" value="PAC"/>
    <property type="match status" value="1"/>
</dbReference>
<dbReference type="PANTHER" id="PTHR43065:SF23">
    <property type="entry name" value="SENSOR HISTIDINE KINASE PDTAS"/>
    <property type="match status" value="1"/>
</dbReference>
<evidence type="ECO:0000259" key="2">
    <source>
        <dbReference type="PROSITE" id="PS50113"/>
    </source>
</evidence>
<dbReference type="SMART" id="SM00091">
    <property type="entry name" value="PAS"/>
    <property type="match status" value="2"/>
</dbReference>
<accession>A0ABZ1C580</accession>
<dbReference type="InterPro" id="IPR013656">
    <property type="entry name" value="PAS_4"/>
</dbReference>
<dbReference type="Pfam" id="PF08448">
    <property type="entry name" value="PAS_4"/>
    <property type="match status" value="1"/>
</dbReference>
<dbReference type="InterPro" id="IPR000700">
    <property type="entry name" value="PAS-assoc_C"/>
</dbReference>
<dbReference type="SMART" id="SM00387">
    <property type="entry name" value="HATPase_c"/>
    <property type="match status" value="1"/>
</dbReference>
<dbReference type="SUPFAM" id="SSF55785">
    <property type="entry name" value="PYP-like sensor domain (PAS domain)"/>
    <property type="match status" value="2"/>
</dbReference>
<feature type="domain" description="PAS" evidence="1">
    <location>
        <begin position="165"/>
        <end position="221"/>
    </location>
</feature>
<sequence>MSAPDEFAAFDTNPSLDALPHGFVRVDEASRIVDWNQRMEQWTRKARSEVEGRTLDEVFPEHPRILAVIGNVREWRQPQVLSQAFHHYFLPIALPPQHISGFQMMQQEVHLKPLRRPQGHVAITVFDVTAEVVGQAHARQLRVELESARTALAERVEELDASLREVRTLRSALDEHGQVIKFDCAGRVTFANDKVMAITGRRKEEVVGRPFSQVLGGFHDEAFFERVRDQLDAGQVWRGDIKFATAHGRPAWKNMTIVPFPGVDGTPEQFVAIGHDITEHVEAEEAVTASLAEKEILLKEVHHRVKNNMQIISSMLQLQSGYLEDPQFKAVFNNCRSRVLSMAMVHEKLYQSRSLASVDFGRHVEDLSRMLARSFSAEHQRVELKLEVESQMLDIDTAIPVGLMLNELVTNAVKYGRQADGNSLVRVEFRAVEDGELLLAVEDSGPGLPAGFDFAGAKSLGLKMINILARQVRARLHLRPGPGARMEIRFKAPKLKVSLPEGVGGAEAASGTEAVAERVA</sequence>
<dbReference type="Gene3D" id="3.30.450.20">
    <property type="entry name" value="PAS domain"/>
    <property type="match status" value="2"/>
</dbReference>
<proteinExistence type="predicted"/>
<keyword evidence="3" id="KW-0808">Transferase</keyword>
<feature type="domain" description="PAC" evidence="2">
    <location>
        <begin position="237"/>
        <end position="289"/>
    </location>
</feature>
<dbReference type="Pfam" id="PF13426">
    <property type="entry name" value="PAS_9"/>
    <property type="match status" value="1"/>
</dbReference>
<dbReference type="InterPro" id="IPR035965">
    <property type="entry name" value="PAS-like_dom_sf"/>
</dbReference>
<dbReference type="EMBL" id="CP139781">
    <property type="protein sequence ID" value="WRQ86676.1"/>
    <property type="molecule type" value="Genomic_DNA"/>
</dbReference>
<dbReference type="PANTHER" id="PTHR43065">
    <property type="entry name" value="SENSOR HISTIDINE KINASE"/>
    <property type="match status" value="1"/>
</dbReference>
<organism evidence="3 4">
    <name type="scientific">Actomonas aquatica</name>
    <dbReference type="NCBI Taxonomy" id="2866162"/>
    <lineage>
        <taxon>Bacteria</taxon>
        <taxon>Pseudomonadati</taxon>
        <taxon>Verrucomicrobiota</taxon>
        <taxon>Opitutia</taxon>
        <taxon>Opitutales</taxon>
        <taxon>Opitutaceae</taxon>
        <taxon>Actomonas</taxon>
    </lineage>
</organism>
<evidence type="ECO:0000259" key="1">
    <source>
        <dbReference type="PROSITE" id="PS50112"/>
    </source>
</evidence>
<dbReference type="InterPro" id="IPR036890">
    <property type="entry name" value="HATPase_C_sf"/>
</dbReference>
<evidence type="ECO:0000313" key="4">
    <source>
        <dbReference type="Proteomes" id="UP000738431"/>
    </source>
</evidence>
<dbReference type="Gene3D" id="3.30.565.10">
    <property type="entry name" value="Histidine kinase-like ATPase, C-terminal domain"/>
    <property type="match status" value="1"/>
</dbReference>
<dbReference type="InterPro" id="IPR000014">
    <property type="entry name" value="PAS"/>
</dbReference>
<dbReference type="CDD" id="cd00130">
    <property type="entry name" value="PAS"/>
    <property type="match status" value="2"/>
</dbReference>
<dbReference type="GO" id="GO:0016301">
    <property type="term" value="F:kinase activity"/>
    <property type="evidence" value="ECO:0007669"/>
    <property type="project" value="UniProtKB-KW"/>
</dbReference>
<dbReference type="Proteomes" id="UP000738431">
    <property type="component" value="Chromosome"/>
</dbReference>
<gene>
    <name evidence="3" type="ORF">K1X11_017830</name>
</gene>
<name>A0ABZ1C580_9BACT</name>
<reference evidence="3 4" key="1">
    <citation type="submission" date="2023-12" db="EMBL/GenBank/DDBJ databases">
        <title>Description of an unclassified Opitutus bacterium of Verrucomicrobiota.</title>
        <authorList>
            <person name="Zhang D.-F."/>
        </authorList>
    </citation>
    <scope>NUCLEOTIDE SEQUENCE [LARGE SCALE GENOMIC DNA]</scope>
    <source>
        <strain evidence="3 4">WL0086</strain>
    </source>
</reference>
<dbReference type="PROSITE" id="PS50112">
    <property type="entry name" value="PAS"/>
    <property type="match status" value="1"/>
</dbReference>
<dbReference type="RefSeq" id="WP_221030513.1">
    <property type="nucleotide sequence ID" value="NZ_CP139781.1"/>
</dbReference>
<keyword evidence="4" id="KW-1185">Reference proteome</keyword>
<dbReference type="InterPro" id="IPR011495">
    <property type="entry name" value="Sig_transdc_His_kin_sub2_dim/P"/>
</dbReference>
<protein>
    <submittedName>
        <fullName evidence="3">Histidine kinase dimerization/phosphoacceptor domain -containing protein</fullName>
    </submittedName>
</protein>
<keyword evidence="3" id="KW-0418">Kinase</keyword>
<dbReference type="Pfam" id="PF02518">
    <property type="entry name" value="HATPase_c"/>
    <property type="match status" value="1"/>
</dbReference>
<dbReference type="NCBIfam" id="TIGR00229">
    <property type="entry name" value="sensory_box"/>
    <property type="match status" value="1"/>
</dbReference>
<dbReference type="SUPFAM" id="SSF55874">
    <property type="entry name" value="ATPase domain of HSP90 chaperone/DNA topoisomerase II/histidine kinase"/>
    <property type="match status" value="1"/>
</dbReference>
<dbReference type="InterPro" id="IPR003594">
    <property type="entry name" value="HATPase_dom"/>
</dbReference>
<dbReference type="Pfam" id="PF07568">
    <property type="entry name" value="HisKA_2"/>
    <property type="match status" value="1"/>
</dbReference>
<evidence type="ECO:0000313" key="3">
    <source>
        <dbReference type="EMBL" id="WRQ86676.1"/>
    </source>
</evidence>